<gene>
    <name evidence="1" type="ORF">HKX02_26040</name>
</gene>
<accession>A0A849KU69</accession>
<dbReference type="Gene3D" id="1.20.1740.10">
    <property type="entry name" value="Amino acid/polyamine transporter I"/>
    <property type="match status" value="1"/>
</dbReference>
<proteinExistence type="predicted"/>
<keyword evidence="2" id="KW-1185">Reference proteome</keyword>
<reference evidence="1 2" key="1">
    <citation type="submission" date="2020-05" db="EMBL/GenBank/DDBJ databases">
        <title>Draft Genome Sequence of Ochrobactrum soli Isolated from Stable Fly Gut.</title>
        <authorList>
            <person name="Pileggi M.T."/>
            <person name="Vazhakkala L.J."/>
            <person name="Wong C.N."/>
        </authorList>
    </citation>
    <scope>NUCLEOTIDE SEQUENCE [LARGE SCALE GENOMIC DNA]</scope>
    <source>
        <strain evidence="1 2">MTP-C0764</strain>
    </source>
</reference>
<dbReference type="Proteomes" id="UP000574931">
    <property type="component" value="Unassembled WGS sequence"/>
</dbReference>
<feature type="non-terminal residue" evidence="1">
    <location>
        <position position="1"/>
    </location>
</feature>
<protein>
    <submittedName>
        <fullName evidence="1">APC family permease</fullName>
    </submittedName>
</protein>
<dbReference type="AlphaFoldDB" id="A0A849KU69"/>
<feature type="non-terminal residue" evidence="1">
    <location>
        <position position="77"/>
    </location>
</feature>
<comment type="caution">
    <text evidence="1">The sequence shown here is derived from an EMBL/GenBank/DDBJ whole genome shotgun (WGS) entry which is preliminary data.</text>
</comment>
<name>A0A849KU69_9HYPH</name>
<evidence type="ECO:0000313" key="2">
    <source>
        <dbReference type="Proteomes" id="UP000574931"/>
    </source>
</evidence>
<sequence length="77" mass="7915">VVLGIFLVCAWKALHGGAGNGHLTLAPLYNPTGFNFGLLMQGVSIAVLSFLGFDAISTLAEETRGDAGRSVGRAALI</sequence>
<organism evidence="1 2">
    <name type="scientific">Ochrobactrum soli</name>
    <dbReference type="NCBI Taxonomy" id="2448455"/>
    <lineage>
        <taxon>Bacteria</taxon>
        <taxon>Pseudomonadati</taxon>
        <taxon>Pseudomonadota</taxon>
        <taxon>Alphaproteobacteria</taxon>
        <taxon>Hyphomicrobiales</taxon>
        <taxon>Brucellaceae</taxon>
        <taxon>Brucella/Ochrobactrum group</taxon>
        <taxon>Ochrobactrum</taxon>
    </lineage>
</organism>
<evidence type="ECO:0000313" key="1">
    <source>
        <dbReference type="EMBL" id="NNU63680.1"/>
    </source>
</evidence>
<dbReference type="EMBL" id="JABFCY010000096">
    <property type="protein sequence ID" value="NNU63680.1"/>
    <property type="molecule type" value="Genomic_DNA"/>
</dbReference>